<accession>A0AAV1SEL6</accession>
<keyword evidence="2" id="KW-1185">Reference proteome</keyword>
<name>A0AAV1SEL6_9ROSI</name>
<organism evidence="1 2">
    <name type="scientific">Dovyalis caffra</name>
    <dbReference type="NCBI Taxonomy" id="77055"/>
    <lineage>
        <taxon>Eukaryota</taxon>
        <taxon>Viridiplantae</taxon>
        <taxon>Streptophyta</taxon>
        <taxon>Embryophyta</taxon>
        <taxon>Tracheophyta</taxon>
        <taxon>Spermatophyta</taxon>
        <taxon>Magnoliopsida</taxon>
        <taxon>eudicotyledons</taxon>
        <taxon>Gunneridae</taxon>
        <taxon>Pentapetalae</taxon>
        <taxon>rosids</taxon>
        <taxon>fabids</taxon>
        <taxon>Malpighiales</taxon>
        <taxon>Salicaceae</taxon>
        <taxon>Flacourtieae</taxon>
        <taxon>Dovyalis</taxon>
    </lineage>
</organism>
<dbReference type="Proteomes" id="UP001314170">
    <property type="component" value="Unassembled WGS sequence"/>
</dbReference>
<sequence length="104" mass="11557">MGEWIYLEFEKLPGKSSKTRDNVVITKEAVHLIAKRPLEPNVRLHEAPGASTLHIASPAGGMEEPMHLLAVATAYVQFNSAAFETERPIFPGCSFLTLHRNHHV</sequence>
<reference evidence="1 2" key="1">
    <citation type="submission" date="2024-01" db="EMBL/GenBank/DDBJ databases">
        <authorList>
            <person name="Waweru B."/>
        </authorList>
    </citation>
    <scope>NUCLEOTIDE SEQUENCE [LARGE SCALE GENOMIC DNA]</scope>
</reference>
<evidence type="ECO:0000313" key="2">
    <source>
        <dbReference type="Proteomes" id="UP001314170"/>
    </source>
</evidence>
<protein>
    <submittedName>
        <fullName evidence="1">Uncharacterized protein</fullName>
    </submittedName>
</protein>
<proteinExistence type="predicted"/>
<evidence type="ECO:0000313" key="1">
    <source>
        <dbReference type="EMBL" id="CAK7348738.1"/>
    </source>
</evidence>
<comment type="caution">
    <text evidence="1">The sequence shown here is derived from an EMBL/GenBank/DDBJ whole genome shotgun (WGS) entry which is preliminary data.</text>
</comment>
<dbReference type="AlphaFoldDB" id="A0AAV1SEL6"/>
<gene>
    <name evidence="1" type="ORF">DCAF_LOCUS21444</name>
</gene>
<dbReference type="EMBL" id="CAWUPB010001173">
    <property type="protein sequence ID" value="CAK7348738.1"/>
    <property type="molecule type" value="Genomic_DNA"/>
</dbReference>